<name>A0A6J6F1S2_9ZZZZ</name>
<reference evidence="1" key="1">
    <citation type="submission" date="2020-05" db="EMBL/GenBank/DDBJ databases">
        <authorList>
            <person name="Chiriac C."/>
            <person name="Salcher M."/>
            <person name="Ghai R."/>
            <person name="Kavagutti S V."/>
        </authorList>
    </citation>
    <scope>NUCLEOTIDE SEQUENCE</scope>
</reference>
<dbReference type="AlphaFoldDB" id="A0A6J6F1S2"/>
<dbReference type="EMBL" id="CAEZTM010000095">
    <property type="protein sequence ID" value="CAB4580884.1"/>
    <property type="molecule type" value="Genomic_DNA"/>
</dbReference>
<sequence length="107" mass="11955">MSEQDDNAREELLRLAAELIAVAVDDQGTLVERMVQRFSWMLALDEKAQVACTADLIRSARASFSTGARPLLLSTLDSWRETAEAIALGLDKVPVDWLDEPERVERP</sequence>
<proteinExistence type="predicted"/>
<evidence type="ECO:0000313" key="1">
    <source>
        <dbReference type="EMBL" id="CAB4580884.1"/>
    </source>
</evidence>
<gene>
    <name evidence="1" type="ORF">UFOPK1684_01394</name>
</gene>
<protein>
    <submittedName>
        <fullName evidence="1">Unannotated protein</fullName>
    </submittedName>
</protein>
<accession>A0A6J6F1S2</accession>
<organism evidence="1">
    <name type="scientific">freshwater metagenome</name>
    <dbReference type="NCBI Taxonomy" id="449393"/>
    <lineage>
        <taxon>unclassified sequences</taxon>
        <taxon>metagenomes</taxon>
        <taxon>ecological metagenomes</taxon>
    </lineage>
</organism>